<reference evidence="2 3" key="1">
    <citation type="submission" date="2016-10" db="EMBL/GenBank/DDBJ databases">
        <authorList>
            <person name="de Groot N.N."/>
        </authorList>
    </citation>
    <scope>NUCLEOTIDE SEQUENCE [LARGE SCALE GENOMIC DNA]</scope>
    <source>
        <strain evidence="2 3">CGMCC 1.7005</strain>
    </source>
</reference>
<name>A0A1I6X9W7_9FLAO</name>
<evidence type="ECO:0000313" key="3">
    <source>
        <dbReference type="Proteomes" id="UP000236454"/>
    </source>
</evidence>
<dbReference type="OrthoDB" id="790967at2"/>
<feature type="chain" id="PRO_5014686536" evidence="1">
    <location>
        <begin position="20"/>
        <end position="349"/>
    </location>
</feature>
<proteinExistence type="predicted"/>
<dbReference type="Proteomes" id="UP000236454">
    <property type="component" value="Unassembled WGS sequence"/>
</dbReference>
<feature type="signal peptide" evidence="1">
    <location>
        <begin position="1"/>
        <end position="19"/>
    </location>
</feature>
<protein>
    <submittedName>
        <fullName evidence="2">Uncharacterized protein</fullName>
    </submittedName>
</protein>
<accession>A0A1I6X9W7</accession>
<dbReference type="STRING" id="477690.SAMN05216474_0046"/>
<sequence length="349" mass="40855">MYPKHLLLFMLLLTLFACQQNPTPKTFTGDLAQDIENDTIYPSSSRLPVADILERLKYQKRSIDTLIANNELLIESWLLDEPSEHIIRLLSQDLLDTCTNTTYSLFRDNSGQFLCAKQVPYLQSGDGSIGYMHYFDEDGKTFAFERHTSYINSFYEEGYYTEQITEFYNEDFNRIEREKVVSLEKGEHPWNQSYEVAPNLSYYLNNITQHNEVFFSPQDQIVNDYSKFVDSRFVNKKRNYHSLYIEHEITYLGQIQGVEEKISYSVVTDFSKIGIGDSISKKGQSKLIFISSSKERIYKYDMLMPDNLPYRIENNFLYFQGVNSTKIEIKNGLNSFVCIPNKECFELIH</sequence>
<dbReference type="AlphaFoldDB" id="A0A1I6X9W7"/>
<evidence type="ECO:0000313" key="2">
    <source>
        <dbReference type="EMBL" id="SFT35168.1"/>
    </source>
</evidence>
<dbReference type="PROSITE" id="PS51257">
    <property type="entry name" value="PROKAR_LIPOPROTEIN"/>
    <property type="match status" value="1"/>
</dbReference>
<organism evidence="2 3">
    <name type="scientific">Lishizhenia tianjinensis</name>
    <dbReference type="NCBI Taxonomy" id="477690"/>
    <lineage>
        <taxon>Bacteria</taxon>
        <taxon>Pseudomonadati</taxon>
        <taxon>Bacteroidota</taxon>
        <taxon>Flavobacteriia</taxon>
        <taxon>Flavobacteriales</taxon>
        <taxon>Crocinitomicaceae</taxon>
        <taxon>Lishizhenia</taxon>
    </lineage>
</organism>
<dbReference type="RefSeq" id="WP_090244839.1">
    <property type="nucleotide sequence ID" value="NZ_FPAS01000001.1"/>
</dbReference>
<keyword evidence="1" id="KW-0732">Signal</keyword>
<dbReference type="EMBL" id="FPAS01000001">
    <property type="protein sequence ID" value="SFT35168.1"/>
    <property type="molecule type" value="Genomic_DNA"/>
</dbReference>
<keyword evidence="3" id="KW-1185">Reference proteome</keyword>
<evidence type="ECO:0000256" key="1">
    <source>
        <dbReference type="SAM" id="SignalP"/>
    </source>
</evidence>
<gene>
    <name evidence="2" type="ORF">SAMN05216474_0046</name>
</gene>